<gene>
    <name evidence="1" type="ORF">BGTH12_LOCUS5683</name>
</gene>
<dbReference type="EMBL" id="CAJHIT010000008">
    <property type="protein sequence ID" value="CAD6504325.1"/>
    <property type="molecule type" value="Genomic_DNA"/>
</dbReference>
<name>A0A9W4D403_BLUGR</name>
<evidence type="ECO:0000313" key="1">
    <source>
        <dbReference type="EMBL" id="CAD6504325.1"/>
    </source>
</evidence>
<protein>
    <submittedName>
        <fullName evidence="1">BgTH12-06056</fullName>
    </submittedName>
</protein>
<feature type="non-terminal residue" evidence="1">
    <location>
        <position position="1"/>
    </location>
</feature>
<comment type="caution">
    <text evidence="1">The sequence shown here is derived from an EMBL/GenBank/DDBJ whole genome shotgun (WGS) entry which is preliminary data.</text>
</comment>
<organism evidence="1 2">
    <name type="scientific">Blumeria graminis f. sp. triticale</name>
    <dbReference type="NCBI Taxonomy" id="1689686"/>
    <lineage>
        <taxon>Eukaryota</taxon>
        <taxon>Fungi</taxon>
        <taxon>Dikarya</taxon>
        <taxon>Ascomycota</taxon>
        <taxon>Pezizomycotina</taxon>
        <taxon>Leotiomycetes</taxon>
        <taxon>Erysiphales</taxon>
        <taxon>Erysiphaceae</taxon>
        <taxon>Blumeria</taxon>
    </lineage>
</organism>
<proteinExistence type="predicted"/>
<sequence>SFRFLDSNSTSLETSEFHVTNFRKNITTSHLTMKLFTISGAVTLFSILAPVTAMSGTTAAPPLEVSDQNRDFQFWCAEGRWYTKEFIKAMVDNVIPLIGNPDPEQLYPSQFTMLAYKVPGPLWYQPLLLGFGPDDFVIFNQRGQIAGVAICGEHNDRSVWCDPCRLRSICPPTYPPDTY</sequence>
<evidence type="ECO:0000313" key="2">
    <source>
        <dbReference type="Proteomes" id="UP000683417"/>
    </source>
</evidence>
<dbReference type="AlphaFoldDB" id="A0A9W4D403"/>
<dbReference type="Proteomes" id="UP000683417">
    <property type="component" value="Unassembled WGS sequence"/>
</dbReference>
<reference evidence="1" key="1">
    <citation type="submission" date="2020-10" db="EMBL/GenBank/DDBJ databases">
        <authorList>
            <person name="Muller C M."/>
        </authorList>
    </citation>
    <scope>NUCLEOTIDE SEQUENCE</scope>
    <source>
        <strain evidence="1">THUN-12</strain>
    </source>
</reference>
<accession>A0A9W4D403</accession>